<feature type="compositionally biased region" description="Low complexity" evidence="8">
    <location>
        <begin position="73"/>
        <end position="83"/>
    </location>
</feature>
<evidence type="ECO:0000256" key="6">
    <source>
        <dbReference type="ARBA" id="ARBA00022840"/>
    </source>
</evidence>
<comment type="similarity">
    <text evidence="1">Belongs to the DEAD box helicase family. DEAH subfamily.</text>
</comment>
<dbReference type="Pfam" id="PF00271">
    <property type="entry name" value="Helicase_C"/>
    <property type="match status" value="1"/>
</dbReference>
<dbReference type="EMBL" id="CAEKKB010000001">
    <property type="protein sequence ID" value="CAB4297020.1"/>
    <property type="molecule type" value="Genomic_DNA"/>
</dbReference>
<name>A0A6J5W5Z0_PRUAR</name>
<dbReference type="PROSITE" id="PS51194">
    <property type="entry name" value="HELICASE_CTER"/>
    <property type="match status" value="1"/>
</dbReference>
<dbReference type="InterPro" id="IPR056371">
    <property type="entry name" value="DHX37-like_C"/>
</dbReference>
<evidence type="ECO:0000256" key="5">
    <source>
        <dbReference type="ARBA" id="ARBA00022806"/>
    </source>
</evidence>
<dbReference type="Gene3D" id="3.40.50.300">
    <property type="entry name" value="P-loop containing nucleotide triphosphate hydrolases"/>
    <property type="match status" value="3"/>
</dbReference>
<evidence type="ECO:0000259" key="9">
    <source>
        <dbReference type="PROSITE" id="PS51192"/>
    </source>
</evidence>
<dbReference type="PANTHER" id="PTHR18934">
    <property type="entry name" value="ATP-DEPENDENT RNA HELICASE"/>
    <property type="match status" value="1"/>
</dbReference>
<sequence length="1093" mass="123358">MSKSQKIKRNKLEVESKYAKRRKAIQFPKAGFNKNNGDCACSDQTEPDHQLEKTQSRQDLDEIHEDKVKESPKVSSSSRTSELSEFPAARPLIAPTIVHVSRPDEVEEARKDLPIVMMEQEIMEGINENSTVIIRGETGCAGYGSSHSNSARSGIIGVTQPRRVAAYATAERVAYELGLNLGKEVGFQVRHDKRMSKSSCSIKFMTDGILLQELKSDFLLKQYSVIILDEVHVRSSNTDILIGMLSRVIVQRQKEYENQQKAVLLGKNVSREQQIFPLKLVLMSATLREDFIRKLFGEPPIIEVPTRQFSVKAYYENRTEEEGDYVEKACKKVLKIHKRLPHGGILVFVTGKREVERLCRKLQGASRELMKRSVESDTDEVSDIDSVEDELEGYSHDSETESEREFFRDDNRDSLCQDTPGLVDGTVAEVVGEDGGIVSPKAGFDSWAGKSSLCCNSAGKKGSFLGALHVVPLYARLNAEAQLTEIEKVKEGERLVVVATNVAETSLTISGIKYVVDTGKEKVKDYNSNGMETYKIQWISKASADQRKGRAGRTGPGHCYRLYSQAVYYNKFPDFSAPEISQMSLFLDGFCPSLYEFSYEAIVRSKDSNTISGARISNFPFPTPPEAGAVDEAERLLTALEASDTNGRLTPLGHSMACYPLRPRHSRMLLTIFQIMSKQKNRARANLVLAYAVAAVASLSCSNPFLRQFEDIHTTNHEIVCSDAPFEHSNQEKLTKKKLKETLKVPRERFFNPSSDALSRAYALQCYETSERPVEFCNDNALHPKTMEEISKLRKQLLERVFEQSGVSGGEKEFSWSYGGMEHVERDWRVSYDKNPLSLYEEELLGQSICAGWADRVAKRIRGRSSSVSSDLGDGKVRAVRYQACMVKETVFLDPWSSVSNSAPEFLVYNELIQTRSGPYMYGVTRVKSEWLVEHARALCTFSAPPTDTKPYYEPLTDQVFSYVIPAFGSHLWELPPFGLPMNKFDQFRDRVKAFAYALLQGQVLPCLKVVRKCMAEPPGNVLKPEAAGRRRVGNLLEKLMRNKIHNCAALRQVWKENRMELHPEFLAWFNKSFQTSSFEALWSLMLREVVLE</sequence>
<organism evidence="11 12">
    <name type="scientific">Prunus armeniaca</name>
    <name type="common">Apricot</name>
    <name type="synonym">Armeniaca vulgaris</name>
    <dbReference type="NCBI Taxonomy" id="36596"/>
    <lineage>
        <taxon>Eukaryota</taxon>
        <taxon>Viridiplantae</taxon>
        <taxon>Streptophyta</taxon>
        <taxon>Embryophyta</taxon>
        <taxon>Tracheophyta</taxon>
        <taxon>Spermatophyta</taxon>
        <taxon>Magnoliopsida</taxon>
        <taxon>eudicotyledons</taxon>
        <taxon>Gunneridae</taxon>
        <taxon>Pentapetalae</taxon>
        <taxon>rosids</taxon>
        <taxon>fabids</taxon>
        <taxon>Rosales</taxon>
        <taxon>Rosaceae</taxon>
        <taxon>Amygdaloideae</taxon>
        <taxon>Amygdaleae</taxon>
        <taxon>Prunus</taxon>
    </lineage>
</organism>
<dbReference type="Pfam" id="PF23362">
    <property type="entry name" value="DHX37_C"/>
    <property type="match status" value="1"/>
</dbReference>
<gene>
    <name evidence="11" type="ORF">ORAREDHAP_LOCUS8752</name>
</gene>
<dbReference type="InterPro" id="IPR001650">
    <property type="entry name" value="Helicase_C-like"/>
</dbReference>
<feature type="compositionally biased region" description="Basic and acidic residues" evidence="8">
    <location>
        <begin position="46"/>
        <end position="72"/>
    </location>
</feature>
<feature type="domain" description="Helicase ATP-binding" evidence="9">
    <location>
        <begin position="123"/>
        <end position="305"/>
    </location>
</feature>
<dbReference type="Pfam" id="PF04408">
    <property type="entry name" value="WHD_HA2"/>
    <property type="match status" value="1"/>
</dbReference>
<dbReference type="SUPFAM" id="SSF52540">
    <property type="entry name" value="P-loop containing nucleoside triphosphate hydrolases"/>
    <property type="match status" value="1"/>
</dbReference>
<dbReference type="SMART" id="SM00847">
    <property type="entry name" value="HA2"/>
    <property type="match status" value="1"/>
</dbReference>
<dbReference type="Pfam" id="PF07717">
    <property type="entry name" value="OB_NTP_bind"/>
    <property type="match status" value="1"/>
</dbReference>
<keyword evidence="4" id="KW-0378">Hydrolase</keyword>
<dbReference type="InterPro" id="IPR011709">
    <property type="entry name" value="DEAD-box_helicase_OB_fold"/>
</dbReference>
<dbReference type="FunFam" id="3.40.50.300:FF:000637">
    <property type="entry name" value="ATP-dependent RNA helicase DHX37/DHR1"/>
    <property type="match status" value="1"/>
</dbReference>
<dbReference type="PANTHER" id="PTHR18934:SF99">
    <property type="entry name" value="ATP-DEPENDENT RNA HELICASE DHX37-RELATED"/>
    <property type="match status" value="1"/>
</dbReference>
<keyword evidence="3" id="KW-0547">Nucleotide-binding</keyword>
<evidence type="ECO:0000256" key="4">
    <source>
        <dbReference type="ARBA" id="ARBA00022801"/>
    </source>
</evidence>
<dbReference type="CDD" id="cd18791">
    <property type="entry name" value="SF2_C_RHA"/>
    <property type="match status" value="1"/>
</dbReference>
<dbReference type="GO" id="GO:0016787">
    <property type="term" value="F:hydrolase activity"/>
    <property type="evidence" value="ECO:0007669"/>
    <property type="project" value="UniProtKB-KW"/>
</dbReference>
<dbReference type="Pfam" id="PF21010">
    <property type="entry name" value="HA2_C"/>
    <property type="match status" value="1"/>
</dbReference>
<dbReference type="AlphaFoldDB" id="A0A6J5W5Z0"/>
<feature type="region of interest" description="Disordered" evidence="8">
    <location>
        <begin position="371"/>
        <end position="410"/>
    </location>
</feature>
<accession>A0A6J5W5Z0</accession>
<protein>
    <recommendedName>
        <fullName evidence="2">RNA helicase</fullName>
        <ecNumber evidence="2">3.6.4.13</ecNumber>
    </recommendedName>
</protein>
<feature type="region of interest" description="Disordered" evidence="8">
    <location>
        <begin position="26"/>
        <end position="83"/>
    </location>
</feature>
<evidence type="ECO:0000259" key="10">
    <source>
        <dbReference type="PROSITE" id="PS51194"/>
    </source>
</evidence>
<dbReference type="GO" id="GO:0003724">
    <property type="term" value="F:RNA helicase activity"/>
    <property type="evidence" value="ECO:0007669"/>
    <property type="project" value="UniProtKB-EC"/>
</dbReference>
<dbReference type="PROSITE" id="PS51192">
    <property type="entry name" value="HELICASE_ATP_BIND_1"/>
    <property type="match status" value="1"/>
</dbReference>
<dbReference type="Gene3D" id="1.20.120.1080">
    <property type="match status" value="1"/>
</dbReference>
<keyword evidence="12" id="KW-1185">Reference proteome</keyword>
<dbReference type="SMART" id="SM00490">
    <property type="entry name" value="HELICc"/>
    <property type="match status" value="1"/>
</dbReference>
<dbReference type="GO" id="GO:0005524">
    <property type="term" value="F:ATP binding"/>
    <property type="evidence" value="ECO:0007669"/>
    <property type="project" value="UniProtKB-KW"/>
</dbReference>
<evidence type="ECO:0000256" key="1">
    <source>
        <dbReference type="ARBA" id="ARBA00008792"/>
    </source>
</evidence>
<comment type="catalytic activity">
    <reaction evidence="7">
        <text>ATP + H2O = ADP + phosphate + H(+)</text>
        <dbReference type="Rhea" id="RHEA:13065"/>
        <dbReference type="ChEBI" id="CHEBI:15377"/>
        <dbReference type="ChEBI" id="CHEBI:15378"/>
        <dbReference type="ChEBI" id="CHEBI:30616"/>
        <dbReference type="ChEBI" id="CHEBI:43474"/>
        <dbReference type="ChEBI" id="CHEBI:456216"/>
        <dbReference type="EC" id="3.6.4.13"/>
    </reaction>
</comment>
<dbReference type="InterPro" id="IPR048333">
    <property type="entry name" value="HA2_WH"/>
</dbReference>
<dbReference type="GO" id="GO:0000462">
    <property type="term" value="P:maturation of SSU-rRNA from tricistronic rRNA transcript (SSU-rRNA, 5.8S rRNA, LSU-rRNA)"/>
    <property type="evidence" value="ECO:0007669"/>
    <property type="project" value="TreeGrafter"/>
</dbReference>
<feature type="domain" description="Helicase C-terminal" evidence="10">
    <location>
        <begin position="332"/>
        <end position="598"/>
    </location>
</feature>
<dbReference type="SMART" id="SM00487">
    <property type="entry name" value="DEXDc"/>
    <property type="match status" value="1"/>
</dbReference>
<dbReference type="InterPro" id="IPR007502">
    <property type="entry name" value="Helicase-assoc_dom"/>
</dbReference>
<proteinExistence type="inferred from homology"/>
<evidence type="ECO:0000256" key="2">
    <source>
        <dbReference type="ARBA" id="ARBA00012552"/>
    </source>
</evidence>
<dbReference type="GO" id="GO:0005730">
    <property type="term" value="C:nucleolus"/>
    <property type="evidence" value="ECO:0007669"/>
    <property type="project" value="TreeGrafter"/>
</dbReference>
<dbReference type="EC" id="3.6.4.13" evidence="2"/>
<dbReference type="InterPro" id="IPR027417">
    <property type="entry name" value="P-loop_NTPase"/>
</dbReference>
<evidence type="ECO:0000256" key="8">
    <source>
        <dbReference type="SAM" id="MobiDB-lite"/>
    </source>
</evidence>
<dbReference type="Proteomes" id="UP000507245">
    <property type="component" value="Unassembled WGS sequence"/>
</dbReference>
<keyword evidence="6" id="KW-0067">ATP-binding</keyword>
<dbReference type="InterPro" id="IPR014001">
    <property type="entry name" value="Helicase_ATP-bd"/>
</dbReference>
<feature type="compositionally biased region" description="Basic and acidic residues" evidence="8">
    <location>
        <begin position="393"/>
        <end position="410"/>
    </location>
</feature>
<evidence type="ECO:0000313" key="11">
    <source>
        <dbReference type="EMBL" id="CAB4297020.1"/>
    </source>
</evidence>
<evidence type="ECO:0000313" key="12">
    <source>
        <dbReference type="Proteomes" id="UP000507245"/>
    </source>
</evidence>
<evidence type="ECO:0000256" key="7">
    <source>
        <dbReference type="ARBA" id="ARBA00047984"/>
    </source>
</evidence>
<keyword evidence="5" id="KW-0347">Helicase</keyword>
<evidence type="ECO:0000256" key="3">
    <source>
        <dbReference type="ARBA" id="ARBA00022741"/>
    </source>
</evidence>
<dbReference type="OrthoDB" id="10253254at2759"/>
<reference evidence="12" key="1">
    <citation type="journal article" date="2020" name="Genome Biol.">
        <title>Gamete binning: chromosome-level and haplotype-resolved genome assembly enabled by high-throughput single-cell sequencing of gamete genomes.</title>
        <authorList>
            <person name="Campoy J.A."/>
            <person name="Sun H."/>
            <person name="Goel M."/>
            <person name="Jiao W.-B."/>
            <person name="Folz-Donahue K."/>
            <person name="Wang N."/>
            <person name="Rubio M."/>
            <person name="Liu C."/>
            <person name="Kukat C."/>
            <person name="Ruiz D."/>
            <person name="Huettel B."/>
            <person name="Schneeberger K."/>
        </authorList>
    </citation>
    <scope>NUCLEOTIDE SEQUENCE [LARGE SCALE GENOMIC DNA]</scope>
    <source>
        <strain evidence="12">cv. Rojo Pasion</strain>
    </source>
</reference>
<dbReference type="GO" id="GO:0003723">
    <property type="term" value="F:RNA binding"/>
    <property type="evidence" value="ECO:0007669"/>
    <property type="project" value="TreeGrafter"/>
</dbReference>
<feature type="compositionally biased region" description="Acidic residues" evidence="8">
    <location>
        <begin position="376"/>
        <end position="392"/>
    </location>
</feature>